<reference evidence="2" key="1">
    <citation type="journal article" date="2020" name="Stud. Mycol.">
        <title>101 Dothideomycetes genomes: a test case for predicting lifestyles and emergence of pathogens.</title>
        <authorList>
            <person name="Haridas S."/>
            <person name="Albert R."/>
            <person name="Binder M."/>
            <person name="Bloem J."/>
            <person name="Labutti K."/>
            <person name="Salamov A."/>
            <person name="Andreopoulos B."/>
            <person name="Baker S."/>
            <person name="Barry K."/>
            <person name="Bills G."/>
            <person name="Bluhm B."/>
            <person name="Cannon C."/>
            <person name="Castanera R."/>
            <person name="Culley D."/>
            <person name="Daum C."/>
            <person name="Ezra D."/>
            <person name="Gonzalez J."/>
            <person name="Henrissat B."/>
            <person name="Kuo A."/>
            <person name="Liang C."/>
            <person name="Lipzen A."/>
            <person name="Lutzoni F."/>
            <person name="Magnuson J."/>
            <person name="Mondo S."/>
            <person name="Nolan M."/>
            <person name="Ohm R."/>
            <person name="Pangilinan J."/>
            <person name="Park H.-J."/>
            <person name="Ramirez L."/>
            <person name="Alfaro M."/>
            <person name="Sun H."/>
            <person name="Tritt A."/>
            <person name="Yoshinaga Y."/>
            <person name="Zwiers L.-H."/>
            <person name="Turgeon B."/>
            <person name="Goodwin S."/>
            <person name="Spatafora J."/>
            <person name="Crous P."/>
            <person name="Grigoriev I."/>
        </authorList>
    </citation>
    <scope>NUCLEOTIDE SEQUENCE</scope>
    <source>
        <strain evidence="2">ATCC 16933</strain>
    </source>
</reference>
<sequence length="159" mass="18445">MPTVTPDGADQIHDHLFVVRFLVGPMDNGIDWLFCLKELVPQFFSFCAIRIGFWVSILEQRPRRGKLHSYLKCGTTSFSHALSYFQLSSPWLMALSPYVTLKLSYQCHNYIYRYSRRQRPARVVSRSQTLYVLCFVSIATLASSAVLVHTLYMTYYAVR</sequence>
<evidence type="ECO:0000313" key="2">
    <source>
        <dbReference type="EMBL" id="KAF2460826.1"/>
    </source>
</evidence>
<proteinExistence type="predicted"/>
<dbReference type="EMBL" id="MU001672">
    <property type="protein sequence ID" value="KAF2460826.1"/>
    <property type="molecule type" value="Genomic_DNA"/>
</dbReference>
<feature type="transmembrane region" description="Helical" evidence="1">
    <location>
        <begin position="129"/>
        <end position="152"/>
    </location>
</feature>
<keyword evidence="1" id="KW-1133">Transmembrane helix</keyword>
<dbReference type="Proteomes" id="UP000799766">
    <property type="component" value="Unassembled WGS sequence"/>
</dbReference>
<organism evidence="2 3">
    <name type="scientific">Lineolata rhizophorae</name>
    <dbReference type="NCBI Taxonomy" id="578093"/>
    <lineage>
        <taxon>Eukaryota</taxon>
        <taxon>Fungi</taxon>
        <taxon>Dikarya</taxon>
        <taxon>Ascomycota</taxon>
        <taxon>Pezizomycotina</taxon>
        <taxon>Dothideomycetes</taxon>
        <taxon>Dothideomycetes incertae sedis</taxon>
        <taxon>Lineolatales</taxon>
        <taxon>Lineolataceae</taxon>
        <taxon>Lineolata</taxon>
    </lineage>
</organism>
<keyword evidence="3" id="KW-1185">Reference proteome</keyword>
<feature type="transmembrane region" description="Helical" evidence="1">
    <location>
        <begin position="39"/>
        <end position="58"/>
    </location>
</feature>
<evidence type="ECO:0000313" key="3">
    <source>
        <dbReference type="Proteomes" id="UP000799766"/>
    </source>
</evidence>
<keyword evidence="1" id="KW-0812">Transmembrane</keyword>
<evidence type="ECO:0000256" key="1">
    <source>
        <dbReference type="SAM" id="Phobius"/>
    </source>
</evidence>
<name>A0A6A6PA93_9PEZI</name>
<accession>A0A6A6PA93</accession>
<dbReference type="AlphaFoldDB" id="A0A6A6PA93"/>
<protein>
    <submittedName>
        <fullName evidence="2">Uncharacterized protein</fullName>
    </submittedName>
</protein>
<gene>
    <name evidence="2" type="ORF">BDY21DRAFT_132987</name>
</gene>
<keyword evidence="1" id="KW-0472">Membrane</keyword>